<sequence length="446" mass="52148">MAQKFKIVDYTTKYGSIMQFNRNKNTYIHGWYPFVEGYSKQFILSIIDEYKNINSCLPSLCLEPFCGSGTTPLELQKLGIECKSFEVSPFMYNLAKVKLTNSYTVESFNKYYTKIKEYLNNPVENICALVNLNASKRIVEKDGLDKWNFDKDTMNGILDIKYSISKFNNSKYERLFTIALASILLEISNVYRNGKCISYKKKWKEQHITRKEVHEKFLVKLKEVFLPDIKLINTYKKNQKLLSNNNECYLGDVRKNLNKRVDDDSIDLVITSPPYLNSRDYTDTYMIELRLLDYLKNDDDVKNLRKNTIRSHVQVKWNKSNNIGIKTLNNSIENLKKHESDFWNKGLINMIEGYFEDMSILFDILYKKVKKDGLIFFNVANSAYHNIEIKTDEIIAEIAEKSGFTVIEIREARRINPSSQQKENIPFLRESVIVIKKVSTSTKLCI</sequence>
<dbReference type="REBASE" id="330972">
    <property type="entry name" value="M.Cca21758ORF2505P"/>
</dbReference>
<evidence type="ECO:0000256" key="2">
    <source>
        <dbReference type="ARBA" id="ARBA00012185"/>
    </source>
</evidence>
<comment type="catalytic activity">
    <reaction evidence="7">
        <text>a 2'-deoxycytidine in DNA + S-adenosyl-L-methionine = an N(4)-methyl-2'-deoxycytidine in DNA + S-adenosyl-L-homocysteine + H(+)</text>
        <dbReference type="Rhea" id="RHEA:16857"/>
        <dbReference type="Rhea" id="RHEA-COMP:11369"/>
        <dbReference type="Rhea" id="RHEA-COMP:13674"/>
        <dbReference type="ChEBI" id="CHEBI:15378"/>
        <dbReference type="ChEBI" id="CHEBI:57856"/>
        <dbReference type="ChEBI" id="CHEBI:59789"/>
        <dbReference type="ChEBI" id="CHEBI:85452"/>
        <dbReference type="ChEBI" id="CHEBI:137933"/>
        <dbReference type="EC" id="2.1.1.113"/>
    </reaction>
</comment>
<reference evidence="8 9" key="1">
    <citation type="submission" date="2016-11" db="EMBL/GenBank/DDBJ databases">
        <authorList>
            <person name="Jaros S."/>
            <person name="Januszkiewicz K."/>
            <person name="Wedrychowicz H."/>
        </authorList>
    </citation>
    <scope>NUCLEOTIDE SEQUENCE [LARGE SCALE GENOMIC DNA]</scope>
    <source>
        <strain evidence="8 9">DSM 21758</strain>
    </source>
</reference>
<dbReference type="GO" id="GO:0009307">
    <property type="term" value="P:DNA restriction-modification system"/>
    <property type="evidence" value="ECO:0007669"/>
    <property type="project" value="UniProtKB-KW"/>
</dbReference>
<dbReference type="SUPFAM" id="SSF53335">
    <property type="entry name" value="S-adenosyl-L-methionine-dependent methyltransferases"/>
    <property type="match status" value="2"/>
</dbReference>
<dbReference type="InterPro" id="IPR017985">
    <property type="entry name" value="MeTrfase_CN4_CS"/>
</dbReference>
<organism evidence="8 9">
    <name type="scientific">Clostridium cavendishii DSM 21758</name>
    <dbReference type="NCBI Taxonomy" id="1121302"/>
    <lineage>
        <taxon>Bacteria</taxon>
        <taxon>Bacillati</taxon>
        <taxon>Bacillota</taxon>
        <taxon>Clostridia</taxon>
        <taxon>Eubacteriales</taxon>
        <taxon>Clostridiaceae</taxon>
        <taxon>Clostridium</taxon>
    </lineage>
</organism>
<keyword evidence="3 8" id="KW-0489">Methyltransferase</keyword>
<proteinExistence type="inferred from homology"/>
<keyword evidence="4" id="KW-0808">Transferase</keyword>
<dbReference type="InterPro" id="IPR029063">
    <property type="entry name" value="SAM-dependent_MTases_sf"/>
</dbReference>
<dbReference type="EMBL" id="FQZB01000010">
    <property type="protein sequence ID" value="SHJ74971.1"/>
    <property type="molecule type" value="Genomic_DNA"/>
</dbReference>
<dbReference type="GO" id="GO:0032259">
    <property type="term" value="P:methylation"/>
    <property type="evidence" value="ECO:0007669"/>
    <property type="project" value="UniProtKB-KW"/>
</dbReference>
<keyword evidence="9" id="KW-1185">Reference proteome</keyword>
<dbReference type="PROSITE" id="PS00093">
    <property type="entry name" value="N4_MTASE"/>
    <property type="match status" value="1"/>
</dbReference>
<evidence type="ECO:0000256" key="7">
    <source>
        <dbReference type="ARBA" id="ARBA00049120"/>
    </source>
</evidence>
<dbReference type="GO" id="GO:0015667">
    <property type="term" value="F:site-specific DNA-methyltransferase (cytosine-N4-specific) activity"/>
    <property type="evidence" value="ECO:0007669"/>
    <property type="project" value="UniProtKB-EC"/>
</dbReference>
<evidence type="ECO:0000256" key="5">
    <source>
        <dbReference type="ARBA" id="ARBA00022691"/>
    </source>
</evidence>
<keyword evidence="6" id="KW-0680">Restriction system</keyword>
<dbReference type="GO" id="GO:0003677">
    <property type="term" value="F:DNA binding"/>
    <property type="evidence" value="ECO:0007669"/>
    <property type="project" value="InterPro"/>
</dbReference>
<dbReference type="Gene3D" id="3.40.50.150">
    <property type="entry name" value="Vaccinia Virus protein VP39"/>
    <property type="match status" value="2"/>
</dbReference>
<evidence type="ECO:0000313" key="8">
    <source>
        <dbReference type="EMBL" id="SHJ74971.1"/>
    </source>
</evidence>
<dbReference type="AlphaFoldDB" id="A0A1M6LUY5"/>
<dbReference type="EC" id="2.1.1.113" evidence="2"/>
<dbReference type="STRING" id="1121302.SAMN02745163_02505"/>
<evidence type="ECO:0000256" key="1">
    <source>
        <dbReference type="ARBA" id="ARBA00010203"/>
    </source>
</evidence>
<evidence type="ECO:0000256" key="4">
    <source>
        <dbReference type="ARBA" id="ARBA00022679"/>
    </source>
</evidence>
<protein>
    <recommendedName>
        <fullName evidence="2">site-specific DNA-methyltransferase (cytosine-N(4)-specific)</fullName>
        <ecNumber evidence="2">2.1.1.113</ecNumber>
    </recommendedName>
</protein>
<evidence type="ECO:0000313" key="9">
    <source>
        <dbReference type="Proteomes" id="UP000184310"/>
    </source>
</evidence>
<dbReference type="RefSeq" id="WP_072987995.1">
    <property type="nucleotide sequence ID" value="NZ_FQZB01000010.1"/>
</dbReference>
<dbReference type="OrthoDB" id="9800801at2"/>
<gene>
    <name evidence="8" type="ORF">SAMN02745163_02505</name>
</gene>
<accession>A0A1M6LUY5</accession>
<keyword evidence="5" id="KW-0949">S-adenosyl-L-methionine</keyword>
<evidence type="ECO:0000256" key="3">
    <source>
        <dbReference type="ARBA" id="ARBA00022603"/>
    </source>
</evidence>
<evidence type="ECO:0000256" key="6">
    <source>
        <dbReference type="ARBA" id="ARBA00022747"/>
    </source>
</evidence>
<name>A0A1M6LUY5_9CLOT</name>
<comment type="similarity">
    <text evidence="1">Belongs to the N(4)/N(6)-methyltransferase family. N(4) subfamily.</text>
</comment>
<dbReference type="Proteomes" id="UP000184310">
    <property type="component" value="Unassembled WGS sequence"/>
</dbReference>